<dbReference type="AlphaFoldDB" id="A0AA52H9Q3"/>
<gene>
    <name evidence="9" type="ORF">QGN29_00090</name>
</gene>
<evidence type="ECO:0000256" key="3">
    <source>
        <dbReference type="ARBA" id="ARBA00022475"/>
    </source>
</evidence>
<dbReference type="EMBL" id="CP123872">
    <property type="protein sequence ID" value="WND02767.1"/>
    <property type="molecule type" value="Genomic_DNA"/>
</dbReference>
<evidence type="ECO:0000256" key="6">
    <source>
        <dbReference type="ARBA" id="ARBA00022989"/>
    </source>
</evidence>
<feature type="transmembrane region" description="Helical" evidence="8">
    <location>
        <begin position="108"/>
        <end position="129"/>
    </location>
</feature>
<feature type="transmembrane region" description="Helical" evidence="8">
    <location>
        <begin position="141"/>
        <end position="161"/>
    </location>
</feature>
<dbReference type="KEGG" id="tmk:QGN29_00090"/>
<keyword evidence="10" id="KW-1185">Reference proteome</keyword>
<keyword evidence="3" id="KW-1003">Cell membrane</keyword>
<dbReference type="Proteomes" id="UP001268683">
    <property type="component" value="Chromosome"/>
</dbReference>
<comment type="subcellular location">
    <subcellularLocation>
        <location evidence="1">Cell membrane</location>
        <topology evidence="1">Multi-pass membrane protein</topology>
    </subcellularLocation>
</comment>
<feature type="transmembrane region" description="Helical" evidence="8">
    <location>
        <begin position="79"/>
        <end position="96"/>
    </location>
</feature>
<accession>A0AA52H9Q3</accession>
<dbReference type="InterPro" id="IPR007227">
    <property type="entry name" value="Cell_shape_determining_MreD"/>
</dbReference>
<proteinExistence type="inferred from homology"/>
<reference evidence="9" key="1">
    <citation type="submission" date="2023-04" db="EMBL/GenBank/DDBJ databases">
        <title>Complete genome sequence of Temperatibacter marinus.</title>
        <authorList>
            <person name="Rong J.-C."/>
            <person name="Yi M.-L."/>
            <person name="Zhao Q."/>
        </authorList>
    </citation>
    <scope>NUCLEOTIDE SEQUENCE</scope>
    <source>
        <strain evidence="9">NBRC 110045</strain>
    </source>
</reference>
<evidence type="ECO:0000313" key="10">
    <source>
        <dbReference type="Proteomes" id="UP001268683"/>
    </source>
</evidence>
<feature type="transmembrane region" description="Helical" evidence="8">
    <location>
        <begin position="45"/>
        <end position="73"/>
    </location>
</feature>
<keyword evidence="5" id="KW-0133">Cell shape</keyword>
<organism evidence="9 10">
    <name type="scientific">Temperatibacter marinus</name>
    <dbReference type="NCBI Taxonomy" id="1456591"/>
    <lineage>
        <taxon>Bacteria</taxon>
        <taxon>Pseudomonadati</taxon>
        <taxon>Pseudomonadota</taxon>
        <taxon>Alphaproteobacteria</taxon>
        <taxon>Kordiimonadales</taxon>
        <taxon>Temperatibacteraceae</taxon>
        <taxon>Temperatibacter</taxon>
    </lineage>
</organism>
<feature type="transmembrane region" description="Helical" evidence="8">
    <location>
        <begin position="15"/>
        <end position="33"/>
    </location>
</feature>
<dbReference type="GO" id="GO:0008360">
    <property type="term" value="P:regulation of cell shape"/>
    <property type="evidence" value="ECO:0007669"/>
    <property type="project" value="UniProtKB-KW"/>
</dbReference>
<evidence type="ECO:0008006" key="11">
    <source>
        <dbReference type="Google" id="ProtNLM"/>
    </source>
</evidence>
<dbReference type="GO" id="GO:0005886">
    <property type="term" value="C:plasma membrane"/>
    <property type="evidence" value="ECO:0007669"/>
    <property type="project" value="UniProtKB-SubCell"/>
</dbReference>
<evidence type="ECO:0000256" key="8">
    <source>
        <dbReference type="SAM" id="Phobius"/>
    </source>
</evidence>
<evidence type="ECO:0000256" key="5">
    <source>
        <dbReference type="ARBA" id="ARBA00022960"/>
    </source>
</evidence>
<dbReference type="RefSeq" id="WP_310798605.1">
    <property type="nucleotide sequence ID" value="NZ_CP123872.1"/>
</dbReference>
<keyword evidence="6 8" id="KW-1133">Transmembrane helix</keyword>
<evidence type="ECO:0000256" key="2">
    <source>
        <dbReference type="ARBA" id="ARBA00007776"/>
    </source>
</evidence>
<evidence type="ECO:0000256" key="4">
    <source>
        <dbReference type="ARBA" id="ARBA00022692"/>
    </source>
</evidence>
<evidence type="ECO:0000313" key="9">
    <source>
        <dbReference type="EMBL" id="WND02767.1"/>
    </source>
</evidence>
<sequence length="169" mass="18784">MAKVKLNISSFGAKGYVPLMVSLFLSALMLLPVGTGVSNLMMPHFALMCVFYWTSTRPLMMPYGACAIIGLMLDLWLNVPMGLNLLILVLARLFVINQIKYYKGRSRLIYWAVFAVLAAGLFTLSWALTSIVSGRVTAVEPILFQFLLTIFSYAIIGLLLGRIRRTILA</sequence>
<protein>
    <recommendedName>
        <fullName evidence="11">Rod shape-determining protein MreD</fullName>
    </recommendedName>
</protein>
<evidence type="ECO:0000256" key="1">
    <source>
        <dbReference type="ARBA" id="ARBA00004651"/>
    </source>
</evidence>
<keyword evidence="4 8" id="KW-0812">Transmembrane</keyword>
<dbReference type="Pfam" id="PF04093">
    <property type="entry name" value="MreD"/>
    <property type="match status" value="1"/>
</dbReference>
<comment type="similarity">
    <text evidence="2">Belongs to the MreD family.</text>
</comment>
<keyword evidence="7 8" id="KW-0472">Membrane</keyword>
<name>A0AA52H9Q3_9PROT</name>
<evidence type="ECO:0000256" key="7">
    <source>
        <dbReference type="ARBA" id="ARBA00023136"/>
    </source>
</evidence>